<dbReference type="RefSeq" id="WP_349226445.1">
    <property type="nucleotide sequence ID" value="NZ_JBBNFG020000037.1"/>
</dbReference>
<evidence type="ECO:0000259" key="1">
    <source>
        <dbReference type="Pfam" id="PF02498"/>
    </source>
</evidence>
<feature type="domain" description="Bro-N" evidence="1">
    <location>
        <begin position="8"/>
        <end position="97"/>
    </location>
</feature>
<dbReference type="PANTHER" id="PTHR35810:SF1">
    <property type="entry name" value="CYTOPLASMIC PROTEIN"/>
    <property type="match status" value="1"/>
</dbReference>
<protein>
    <submittedName>
        <fullName evidence="2">RhuM family protein</fullName>
    </submittedName>
</protein>
<dbReference type="InterPro" id="IPR011204">
    <property type="entry name" value="Virulence_RhuM-like"/>
</dbReference>
<keyword evidence="3" id="KW-1185">Reference proteome</keyword>
<dbReference type="EMBL" id="JBBNGE010000040">
    <property type="protein sequence ID" value="MEQ2508817.1"/>
    <property type="molecule type" value="Genomic_DNA"/>
</dbReference>
<comment type="caution">
    <text evidence="2">The sequence shown here is derived from an EMBL/GenBank/DDBJ whole genome shotgun (WGS) entry which is preliminary data.</text>
</comment>
<dbReference type="Proteomes" id="UP001465717">
    <property type="component" value="Unassembled WGS sequence"/>
</dbReference>
<dbReference type="InterPro" id="IPR003497">
    <property type="entry name" value="BRO_N_domain"/>
</dbReference>
<gene>
    <name evidence="2" type="primary">rhuM</name>
    <name evidence="2" type="ORF">AAAT87_11095</name>
</gene>
<organism evidence="2 3">
    <name type="scientific">Segatella sinensis</name>
    <dbReference type="NCBI Taxonomy" id="3085167"/>
    <lineage>
        <taxon>Bacteria</taxon>
        <taxon>Pseudomonadati</taxon>
        <taxon>Bacteroidota</taxon>
        <taxon>Bacteroidia</taxon>
        <taxon>Bacteroidales</taxon>
        <taxon>Prevotellaceae</taxon>
        <taxon>Segatella</taxon>
    </lineage>
</organism>
<dbReference type="Pfam" id="PF13310">
    <property type="entry name" value="Virulence_RhuM"/>
    <property type="match status" value="1"/>
</dbReference>
<dbReference type="Pfam" id="PF02498">
    <property type="entry name" value="Bro-N"/>
    <property type="match status" value="1"/>
</dbReference>
<dbReference type="PANTHER" id="PTHR35810">
    <property type="entry name" value="CYTOPLASMIC PROTEIN-RELATED"/>
    <property type="match status" value="1"/>
</dbReference>
<accession>A0ABV1G0G6</accession>
<name>A0ABV1G0G6_9BACT</name>
<evidence type="ECO:0000313" key="3">
    <source>
        <dbReference type="Proteomes" id="UP001465717"/>
    </source>
</evidence>
<sequence length="456" mass="52497">MNKIFDSIRQMDEAGQEYWSARELASVIGYADYRNFSKIIDKAKVLCVQNNKSVEDHFVEVNEMVTIGSEAKRKLKSYHLSRYACLLISMSLSSRKENALPALEYFSGKQNLSSSSLQNADTYTNTDIVFFSDSEGKLRVELVFDGDTVWTTQKRIAEIFQVDVRTVSYHINEILNSGELNKYSVIQKSWITADDGKKYEMNVYNLDMIIAVGYRVNSYKATRFRQWATNTLSEFIRNGYVLDEERFKQGGKLIQVKFDQLLERIQEIRASERMAYQKITDIYATACDYQKNATTTQEFYAKVQNKLHWAITGKTAAEIVYSSADATKKHMGLTSWAQAPDGKVLKSDVTIAKNYLHIEQMKELNGIVSAYIDLAANRAKRHIPTTMEQWVKFLDGFLELSSYPILIDKGKVSALEARLKAYEEYDKFRVIQDREFLSDFDKEVMRLKGELGLFDN</sequence>
<reference evidence="2 3" key="1">
    <citation type="submission" date="2024-04" db="EMBL/GenBank/DDBJ databases">
        <title>Human intestinal bacterial collection.</title>
        <authorList>
            <person name="Pauvert C."/>
            <person name="Hitch T.C.A."/>
            <person name="Clavel T."/>
        </authorList>
    </citation>
    <scope>NUCLEOTIDE SEQUENCE [LARGE SCALE GENOMIC DNA]</scope>
    <source>
        <strain evidence="2 3">CLA-AA-H174</strain>
    </source>
</reference>
<evidence type="ECO:0000313" key="2">
    <source>
        <dbReference type="EMBL" id="MEQ2508817.1"/>
    </source>
</evidence>
<proteinExistence type="predicted"/>